<dbReference type="PROSITE" id="PS50005">
    <property type="entry name" value="TPR"/>
    <property type="match status" value="1"/>
</dbReference>
<dbReference type="Pfam" id="PF13401">
    <property type="entry name" value="AAA_22"/>
    <property type="match status" value="1"/>
</dbReference>
<dbReference type="SMART" id="SM00028">
    <property type="entry name" value="TPR"/>
    <property type="match status" value="4"/>
</dbReference>
<sequence>MTDEDTGPDRGPAAPPPDDGDRGFFGRERELRTLREDISQAGLDTLAGRPAPRCRLLLIAGRPGSGRSALAAELAARVGEDYPDGVLRATLGPDTPRRLLETLGIPCAPGAEPDELAQAAREALGERRTLLILDEVHDPELLASVLPDNRDCLVVAIAEGPLTGVPDVRPCTLGGLETAAAVELIARRAGGTRIACDPEAAQLLAEECAGLPGALTLVAGWLAVRPEAAVSHALRRFRAIPGDRPMTRAFRLAHEELPAPAAQLLRLLALAPAGLVDAQLGSALAGSTLAAARRTLADFARQGLLRPLPGAQELWEVPRWLRPQLAGLLKAHDRPSEALLARARMLERLITLLGSCQAAAQEPQGTGDPALRKALEGVPRPLRFSGAPAAREWLRTRLPALPAAAREAALDGELDTLARRYIAALTLALRTHLGAEAAAPELYELHETVLAVARRRALRPEQAAALLQLGDLDAFAGRREQALGRYREALAQARESRQPPLVGRALESLGCTYQELGDFERAADWYGRALDLCHTGARRDDEARLRSRLGAVYTHAGRWGQALREWRAAVAAYRRLRDQAGVARALGETARVQEYAGRPQECLRTCEEALESARLAGDDRLRAAVGLRMADALERLGDPVAAEVRRSAALRLLDGGAGAAGADGPDRADGPDGADGAGKPEGEGAEQAAGAAAG</sequence>
<dbReference type="RefSeq" id="WP_386415056.1">
    <property type="nucleotide sequence ID" value="NZ_JBHSZO010000020.1"/>
</dbReference>
<feature type="repeat" description="TPR" evidence="1">
    <location>
        <begin position="503"/>
        <end position="536"/>
    </location>
</feature>
<dbReference type="SUPFAM" id="SSF52540">
    <property type="entry name" value="P-loop containing nucleoside triphosphate hydrolases"/>
    <property type="match status" value="1"/>
</dbReference>
<dbReference type="Proteomes" id="UP001596413">
    <property type="component" value="Unassembled WGS sequence"/>
</dbReference>
<feature type="compositionally biased region" description="Low complexity" evidence="2">
    <location>
        <begin position="685"/>
        <end position="694"/>
    </location>
</feature>
<dbReference type="Gene3D" id="1.25.40.10">
    <property type="entry name" value="Tetratricopeptide repeat domain"/>
    <property type="match status" value="1"/>
</dbReference>
<evidence type="ECO:0000256" key="2">
    <source>
        <dbReference type="SAM" id="MobiDB-lite"/>
    </source>
</evidence>
<dbReference type="PANTHER" id="PTHR47691:SF3">
    <property type="entry name" value="HTH-TYPE TRANSCRIPTIONAL REGULATOR RV0890C-RELATED"/>
    <property type="match status" value="1"/>
</dbReference>
<dbReference type="EMBL" id="JBHSZO010000020">
    <property type="protein sequence ID" value="MFC7219399.1"/>
    <property type="molecule type" value="Genomic_DNA"/>
</dbReference>
<dbReference type="PRINTS" id="PR00364">
    <property type="entry name" value="DISEASERSIST"/>
</dbReference>
<dbReference type="InterPro" id="IPR027417">
    <property type="entry name" value="P-loop_NTPase"/>
</dbReference>
<gene>
    <name evidence="4" type="ORF">ACFQLX_14650</name>
</gene>
<keyword evidence="5" id="KW-1185">Reference proteome</keyword>
<reference evidence="5" key="1">
    <citation type="journal article" date="2019" name="Int. J. Syst. Evol. Microbiol.">
        <title>The Global Catalogue of Microorganisms (GCM) 10K type strain sequencing project: providing services to taxonomists for standard genome sequencing and annotation.</title>
        <authorList>
            <consortium name="The Broad Institute Genomics Platform"/>
            <consortium name="The Broad Institute Genome Sequencing Center for Infectious Disease"/>
            <person name="Wu L."/>
            <person name="Ma J."/>
        </authorList>
    </citation>
    <scope>NUCLEOTIDE SEQUENCE [LARGE SCALE GENOMIC DNA]</scope>
    <source>
        <strain evidence="5">CGMCC 1.13681</strain>
    </source>
</reference>
<keyword evidence="1" id="KW-0802">TPR repeat</keyword>
<proteinExistence type="predicted"/>
<protein>
    <submittedName>
        <fullName evidence="4">Tetratricopeptide repeat protein</fullName>
    </submittedName>
</protein>
<dbReference type="SMART" id="SM00382">
    <property type="entry name" value="AAA"/>
    <property type="match status" value="1"/>
</dbReference>
<dbReference type="Gene3D" id="3.40.50.300">
    <property type="entry name" value="P-loop containing nucleotide triphosphate hydrolases"/>
    <property type="match status" value="1"/>
</dbReference>
<feature type="region of interest" description="Disordered" evidence="2">
    <location>
        <begin position="657"/>
        <end position="694"/>
    </location>
</feature>
<dbReference type="SUPFAM" id="SSF48452">
    <property type="entry name" value="TPR-like"/>
    <property type="match status" value="1"/>
</dbReference>
<dbReference type="InterPro" id="IPR049945">
    <property type="entry name" value="AAA_22"/>
</dbReference>
<dbReference type="PANTHER" id="PTHR47691">
    <property type="entry name" value="REGULATOR-RELATED"/>
    <property type="match status" value="1"/>
</dbReference>
<feature type="region of interest" description="Disordered" evidence="2">
    <location>
        <begin position="1"/>
        <end position="25"/>
    </location>
</feature>
<dbReference type="InterPro" id="IPR011990">
    <property type="entry name" value="TPR-like_helical_dom_sf"/>
</dbReference>
<evidence type="ECO:0000313" key="4">
    <source>
        <dbReference type="EMBL" id="MFC7219399.1"/>
    </source>
</evidence>
<dbReference type="InterPro" id="IPR003593">
    <property type="entry name" value="AAA+_ATPase"/>
</dbReference>
<evidence type="ECO:0000256" key="1">
    <source>
        <dbReference type="PROSITE-ProRule" id="PRU00339"/>
    </source>
</evidence>
<dbReference type="InterPro" id="IPR019734">
    <property type="entry name" value="TPR_rpt"/>
</dbReference>
<evidence type="ECO:0000313" key="5">
    <source>
        <dbReference type="Proteomes" id="UP001596413"/>
    </source>
</evidence>
<name>A0ABW2GF83_9ACTN</name>
<comment type="caution">
    <text evidence="4">The sequence shown here is derived from an EMBL/GenBank/DDBJ whole genome shotgun (WGS) entry which is preliminary data.</text>
</comment>
<feature type="domain" description="AAA+ ATPase" evidence="3">
    <location>
        <begin position="53"/>
        <end position="190"/>
    </location>
</feature>
<accession>A0ABW2GF83</accession>
<organism evidence="4 5">
    <name type="scientific">Streptomyces polyrhachis</name>
    <dbReference type="NCBI Taxonomy" id="1282885"/>
    <lineage>
        <taxon>Bacteria</taxon>
        <taxon>Bacillati</taxon>
        <taxon>Actinomycetota</taxon>
        <taxon>Actinomycetes</taxon>
        <taxon>Kitasatosporales</taxon>
        <taxon>Streptomycetaceae</taxon>
        <taxon>Streptomyces</taxon>
    </lineage>
</organism>
<dbReference type="Pfam" id="PF13424">
    <property type="entry name" value="TPR_12"/>
    <property type="match status" value="1"/>
</dbReference>
<evidence type="ECO:0000259" key="3">
    <source>
        <dbReference type="SMART" id="SM00382"/>
    </source>
</evidence>